<proteinExistence type="predicted"/>
<name>A0A1D1WAJ5_RAMVA</name>
<dbReference type="AlphaFoldDB" id="A0A1D1WAJ5"/>
<accession>A0A1D1WAJ5</accession>
<organism evidence="1 2">
    <name type="scientific">Ramazzottius varieornatus</name>
    <name type="common">Water bear</name>
    <name type="synonym">Tardigrade</name>
    <dbReference type="NCBI Taxonomy" id="947166"/>
    <lineage>
        <taxon>Eukaryota</taxon>
        <taxon>Metazoa</taxon>
        <taxon>Ecdysozoa</taxon>
        <taxon>Tardigrada</taxon>
        <taxon>Eutardigrada</taxon>
        <taxon>Parachela</taxon>
        <taxon>Hypsibioidea</taxon>
        <taxon>Ramazzottiidae</taxon>
        <taxon>Ramazzottius</taxon>
    </lineage>
</organism>
<dbReference type="Proteomes" id="UP000186922">
    <property type="component" value="Unassembled WGS sequence"/>
</dbReference>
<evidence type="ECO:0000313" key="2">
    <source>
        <dbReference type="Proteomes" id="UP000186922"/>
    </source>
</evidence>
<reference evidence="1 2" key="1">
    <citation type="journal article" date="2016" name="Nat. Commun.">
        <title>Extremotolerant tardigrade genome and improved radiotolerance of human cultured cells by tardigrade-unique protein.</title>
        <authorList>
            <person name="Hashimoto T."/>
            <person name="Horikawa D.D."/>
            <person name="Saito Y."/>
            <person name="Kuwahara H."/>
            <person name="Kozuka-Hata H."/>
            <person name="Shin-I T."/>
            <person name="Minakuchi Y."/>
            <person name="Ohishi K."/>
            <person name="Motoyama A."/>
            <person name="Aizu T."/>
            <person name="Enomoto A."/>
            <person name="Kondo K."/>
            <person name="Tanaka S."/>
            <person name="Hara Y."/>
            <person name="Koshikawa S."/>
            <person name="Sagara H."/>
            <person name="Miura T."/>
            <person name="Yokobori S."/>
            <person name="Miyagawa K."/>
            <person name="Suzuki Y."/>
            <person name="Kubo T."/>
            <person name="Oyama M."/>
            <person name="Kohara Y."/>
            <person name="Fujiyama A."/>
            <person name="Arakawa K."/>
            <person name="Katayama T."/>
            <person name="Toyoda A."/>
            <person name="Kunieda T."/>
        </authorList>
    </citation>
    <scope>NUCLEOTIDE SEQUENCE [LARGE SCALE GENOMIC DNA]</scope>
    <source>
        <strain evidence="1 2">YOKOZUNA-1</strain>
    </source>
</reference>
<evidence type="ECO:0000313" key="1">
    <source>
        <dbReference type="EMBL" id="GAV09598.1"/>
    </source>
</evidence>
<keyword evidence="2" id="KW-1185">Reference proteome</keyword>
<comment type="caution">
    <text evidence="1">The sequence shown here is derived from an EMBL/GenBank/DDBJ whole genome shotgun (WGS) entry which is preliminary data.</text>
</comment>
<sequence>MTPPSSHLPTKSSCSTIDRIPLCSNSASLSTRAVAICTKPRSLHGCACIKLVRKASEETLQCAQRENIATLSHLCSSCFSPVFPSADGRILSLMGPPLLRSAELGPSDHPSR</sequence>
<gene>
    <name evidence="1" type="primary">RvY_19104-1</name>
    <name evidence="1" type="synonym">RvY_19104.1</name>
    <name evidence="1" type="ORF">RvY_19104</name>
</gene>
<protein>
    <submittedName>
        <fullName evidence="1">Uncharacterized protein</fullName>
    </submittedName>
</protein>
<dbReference type="EMBL" id="BDGG01000024">
    <property type="protein sequence ID" value="GAV09598.1"/>
    <property type="molecule type" value="Genomic_DNA"/>
</dbReference>